<name>A0A5B9M9Y4_9BACT</name>
<dbReference type="EMBL" id="CP036264">
    <property type="protein sequence ID" value="QEF98022.1"/>
    <property type="molecule type" value="Genomic_DNA"/>
</dbReference>
<evidence type="ECO:0000313" key="1">
    <source>
        <dbReference type="EMBL" id="QEF98022.1"/>
    </source>
</evidence>
<accession>A0A5B9M9Y4</accession>
<dbReference type="SUPFAM" id="SSF48452">
    <property type="entry name" value="TPR-like"/>
    <property type="match status" value="1"/>
</dbReference>
<protein>
    <recommendedName>
        <fullName evidence="3">Tetratricopeptide repeat protein</fullName>
    </recommendedName>
</protein>
<dbReference type="InterPro" id="IPR011990">
    <property type="entry name" value="TPR-like_helical_dom_sf"/>
</dbReference>
<evidence type="ECO:0008006" key="3">
    <source>
        <dbReference type="Google" id="ProtNLM"/>
    </source>
</evidence>
<reference evidence="1 2" key="1">
    <citation type="submission" date="2019-02" db="EMBL/GenBank/DDBJ databases">
        <title>Planctomycetal bacteria perform biofilm scaping via a novel small molecule.</title>
        <authorList>
            <person name="Jeske O."/>
            <person name="Boedeker C."/>
            <person name="Wiegand S."/>
            <person name="Breitling P."/>
            <person name="Kallscheuer N."/>
            <person name="Jogler M."/>
            <person name="Rohde M."/>
            <person name="Petersen J."/>
            <person name="Medema M.H."/>
            <person name="Surup F."/>
            <person name="Jogler C."/>
        </authorList>
    </citation>
    <scope>NUCLEOTIDE SEQUENCE [LARGE SCALE GENOMIC DNA]</scope>
    <source>
        <strain evidence="1 2">Mal15</strain>
    </source>
</reference>
<dbReference type="KEGG" id="smam:Mal15_20690"/>
<evidence type="ECO:0000313" key="2">
    <source>
        <dbReference type="Proteomes" id="UP000321353"/>
    </source>
</evidence>
<sequence>MPQPSQPSAASGSWTDQIQARFRCVLSDDLTRWFDEEIWRFAEGSGGNRFASAITPADLIDDAPSAIWPALMPCDFLPILTNTMGDWLCIRMAADNTATQVVHWYHGGGDWIPWGNSLAEAIYFDHVRHRLPGSRRDHAISAGSAVDDNDRSCQKLNQWALSRLEHRSVHELEPLRGAELADEMVRRGLSQPAVLCQLVIDALENPLLDDDAARTLNINDAEQVQRALFDNQLMDPKWIGNLVAPDVSHEQVLNQQDWDAVDRHCRRAIEIAPDLGWGWDLLGYSEERSGRLAAAIEHYRRGLDCSIFTDQTVRVRTHGFSGEGQKFAAARLMKLDYQPSDPIEKDYFQRLGIACASERRDQIREHFASLARQATPAKAHELWVRAGWDMGAEPMLAFAELLEQIAISADAAGRAAQGELARTHRNCFRDRYGI</sequence>
<dbReference type="RefSeq" id="WP_147867600.1">
    <property type="nucleotide sequence ID" value="NZ_CP036264.1"/>
</dbReference>
<gene>
    <name evidence="1" type="ORF">Mal15_20690</name>
</gene>
<dbReference type="Proteomes" id="UP000321353">
    <property type="component" value="Chromosome"/>
</dbReference>
<dbReference type="Gene3D" id="1.25.40.10">
    <property type="entry name" value="Tetratricopeptide repeat domain"/>
    <property type="match status" value="1"/>
</dbReference>
<proteinExistence type="predicted"/>
<organism evidence="1 2">
    <name type="scientific">Stieleria maiorica</name>
    <dbReference type="NCBI Taxonomy" id="2795974"/>
    <lineage>
        <taxon>Bacteria</taxon>
        <taxon>Pseudomonadati</taxon>
        <taxon>Planctomycetota</taxon>
        <taxon>Planctomycetia</taxon>
        <taxon>Pirellulales</taxon>
        <taxon>Pirellulaceae</taxon>
        <taxon>Stieleria</taxon>
    </lineage>
</organism>
<keyword evidence="2" id="KW-1185">Reference proteome</keyword>
<dbReference type="AlphaFoldDB" id="A0A5B9M9Y4"/>